<dbReference type="InterPro" id="IPR003770">
    <property type="entry name" value="MLTG-like"/>
</dbReference>
<keyword evidence="4 7" id="KW-0472">Membrane</keyword>
<keyword evidence="5 7" id="KW-0456">Lyase</keyword>
<dbReference type="Proteomes" id="UP001205603">
    <property type="component" value="Unassembled WGS sequence"/>
</dbReference>
<comment type="caution">
    <text evidence="8">The sequence shown here is derived from an EMBL/GenBank/DDBJ whole genome shotgun (WGS) entry which is preliminary data.</text>
</comment>
<reference evidence="8 9" key="1">
    <citation type="submission" date="2022-07" db="EMBL/GenBank/DDBJ databases">
        <title>Fecal culturing of patients with breast cancer.</title>
        <authorList>
            <person name="Teng N.M.Y."/>
            <person name="Kiu R."/>
            <person name="Evans R."/>
            <person name="Baker D.J."/>
            <person name="Zenner C."/>
            <person name="Robinson S.D."/>
            <person name="Hall L.J."/>
        </authorList>
    </citation>
    <scope>NUCLEOTIDE SEQUENCE [LARGE SCALE GENOMIC DNA]</scope>
    <source>
        <strain evidence="8 9">LH1063</strain>
    </source>
</reference>
<dbReference type="RefSeq" id="WP_255026699.1">
    <property type="nucleotide sequence ID" value="NZ_JANDHW010000005.1"/>
</dbReference>
<evidence type="ECO:0000313" key="9">
    <source>
        <dbReference type="Proteomes" id="UP001205603"/>
    </source>
</evidence>
<dbReference type="PANTHER" id="PTHR30518:SF2">
    <property type="entry name" value="ENDOLYTIC MUREIN TRANSGLYCOSYLASE"/>
    <property type="match status" value="1"/>
</dbReference>
<evidence type="ECO:0000256" key="5">
    <source>
        <dbReference type="ARBA" id="ARBA00023239"/>
    </source>
</evidence>
<accession>A0ABT1MGG9</accession>
<dbReference type="CDD" id="cd08010">
    <property type="entry name" value="MltG_like"/>
    <property type="match status" value="1"/>
</dbReference>
<proteinExistence type="inferred from homology"/>
<dbReference type="PANTHER" id="PTHR30518">
    <property type="entry name" value="ENDOLYTIC MUREIN TRANSGLYCOSYLASE"/>
    <property type="match status" value="1"/>
</dbReference>
<gene>
    <name evidence="7 8" type="primary">mltG</name>
    <name evidence="8" type="ORF">NMU02_06415</name>
</gene>
<comment type="catalytic activity">
    <reaction evidence="7">
        <text>a peptidoglycan chain = a peptidoglycan chain with N-acetyl-1,6-anhydromuramyl-[peptide] at the reducing end + a peptidoglycan chain with N-acetylglucosamine at the non-reducing end.</text>
        <dbReference type="EC" id="4.2.2.29"/>
    </reaction>
</comment>
<dbReference type="Pfam" id="PF02618">
    <property type="entry name" value="YceG"/>
    <property type="match status" value="1"/>
</dbReference>
<organism evidence="8 9">
    <name type="scientific">Coprobacter tertius</name>
    <dbReference type="NCBI Taxonomy" id="2944915"/>
    <lineage>
        <taxon>Bacteria</taxon>
        <taxon>Pseudomonadati</taxon>
        <taxon>Bacteroidota</taxon>
        <taxon>Bacteroidia</taxon>
        <taxon>Bacteroidales</taxon>
        <taxon>Barnesiellaceae</taxon>
        <taxon>Coprobacter</taxon>
    </lineage>
</organism>
<keyword evidence="3 7" id="KW-1133">Transmembrane helix</keyword>
<keyword evidence="2 7" id="KW-0812">Transmembrane</keyword>
<comment type="subcellular location">
    <subcellularLocation>
        <location evidence="7">Cell membrane</location>
        <topology evidence="7">Single-pass membrane protein</topology>
    </subcellularLocation>
</comment>
<evidence type="ECO:0000256" key="4">
    <source>
        <dbReference type="ARBA" id="ARBA00023136"/>
    </source>
</evidence>
<evidence type="ECO:0000313" key="8">
    <source>
        <dbReference type="EMBL" id="MCP9611720.1"/>
    </source>
</evidence>
<comment type="similarity">
    <text evidence="7">Belongs to the transglycosylase MltG family.</text>
</comment>
<feature type="site" description="Important for catalytic activity" evidence="7">
    <location>
        <position position="227"/>
    </location>
</feature>
<comment type="function">
    <text evidence="7">Functions as a peptidoglycan terminase that cleaves nascent peptidoglycan strands endolytically to terminate their elongation.</text>
</comment>
<keyword evidence="1 7" id="KW-1003">Cell membrane</keyword>
<protein>
    <recommendedName>
        <fullName evidence="7">Endolytic murein transglycosylase</fullName>
        <ecNumber evidence="7">4.2.2.29</ecNumber>
    </recommendedName>
    <alternativeName>
        <fullName evidence="7">Peptidoglycan lytic transglycosylase</fullName>
    </alternativeName>
    <alternativeName>
        <fullName evidence="7">Peptidoglycan polymerization terminase</fullName>
    </alternativeName>
</protein>
<feature type="transmembrane region" description="Helical" evidence="7">
    <location>
        <begin position="12"/>
        <end position="36"/>
    </location>
</feature>
<evidence type="ECO:0000256" key="7">
    <source>
        <dbReference type="HAMAP-Rule" id="MF_02065"/>
    </source>
</evidence>
<evidence type="ECO:0000256" key="3">
    <source>
        <dbReference type="ARBA" id="ARBA00022989"/>
    </source>
</evidence>
<dbReference type="NCBIfam" id="TIGR00247">
    <property type="entry name" value="endolytic transglycosylase MltG"/>
    <property type="match status" value="1"/>
</dbReference>
<dbReference type="HAMAP" id="MF_02065">
    <property type="entry name" value="MltG"/>
    <property type="match status" value="1"/>
</dbReference>
<keyword evidence="9" id="KW-1185">Reference proteome</keyword>
<dbReference type="Gene3D" id="3.30.160.60">
    <property type="entry name" value="Classic Zinc Finger"/>
    <property type="match status" value="1"/>
</dbReference>
<name>A0ABT1MGG9_9BACT</name>
<evidence type="ECO:0000256" key="6">
    <source>
        <dbReference type="ARBA" id="ARBA00023316"/>
    </source>
</evidence>
<dbReference type="EMBL" id="JANDHW010000005">
    <property type="protein sequence ID" value="MCP9611720.1"/>
    <property type="molecule type" value="Genomic_DNA"/>
</dbReference>
<evidence type="ECO:0000256" key="1">
    <source>
        <dbReference type="ARBA" id="ARBA00022475"/>
    </source>
</evidence>
<evidence type="ECO:0000256" key="2">
    <source>
        <dbReference type="ARBA" id="ARBA00022692"/>
    </source>
</evidence>
<keyword evidence="6 7" id="KW-0961">Cell wall biogenesis/degradation</keyword>
<dbReference type="EC" id="4.2.2.29" evidence="7"/>
<sequence length="352" mass="40771">MVKKRRKKSGKSTVIKILYIVAAIICILLVSAGIIYKRYMIDSFTKDTFWIYVDKNSKLEDILSDLGSKINKSDIIKFARIARINHYKPSDEPGAYRIEPGMGVFKTYRKLSNGNQTPIRFTFNNIRTTENLSERIGKTFMMQPEEIKNLLDNPEICKSYGFSTQTIPAMFIPDTYEVYWTIKPEKLLDRMYDEYMKFWNEDRKLKAAKIHLTPIEVSTLASIVEEETKNTAEMPIVAGVYINRLKAGMLLQADPTVKFALQDFSLRRILHQHLDTDSPYNTYKHSGLPPGPIRIPSKAAINSVLNYQPHNYVYMCAKDDLSGRHNFAETYAEHQQNAIRYQKALNERRIMK</sequence>